<dbReference type="AlphaFoldDB" id="A0A8I2C204"/>
<name>A0A8I2C204_BRAEL</name>
<comment type="caution">
    <text evidence="1">The sequence shown here is derived from an EMBL/GenBank/DDBJ whole genome shotgun (WGS) entry which is preliminary data.</text>
</comment>
<accession>A0A8I2C204</accession>
<organism evidence="1 2">
    <name type="scientific">Bradyrhizobium elkanii</name>
    <dbReference type="NCBI Taxonomy" id="29448"/>
    <lineage>
        <taxon>Bacteria</taxon>
        <taxon>Pseudomonadati</taxon>
        <taxon>Pseudomonadota</taxon>
        <taxon>Alphaproteobacteria</taxon>
        <taxon>Hyphomicrobiales</taxon>
        <taxon>Nitrobacteraceae</taxon>
        <taxon>Bradyrhizobium</taxon>
    </lineage>
</organism>
<gene>
    <name evidence="1" type="ORF">JOH49_000010</name>
</gene>
<evidence type="ECO:0000313" key="2">
    <source>
        <dbReference type="Proteomes" id="UP000673383"/>
    </source>
</evidence>
<proteinExistence type="predicted"/>
<dbReference type="EMBL" id="JAFICZ010000001">
    <property type="protein sequence ID" value="MBP1290257.1"/>
    <property type="molecule type" value="Genomic_DNA"/>
</dbReference>
<dbReference type="RefSeq" id="WP_245163863.1">
    <property type="nucleotide sequence ID" value="NZ_JAFICZ010000001.1"/>
</dbReference>
<protein>
    <submittedName>
        <fullName evidence="1">Uncharacterized protein</fullName>
    </submittedName>
</protein>
<reference evidence="1" key="1">
    <citation type="submission" date="2021-02" db="EMBL/GenBank/DDBJ databases">
        <title>Genomic Encyclopedia of Type Strains, Phase IV (KMG-V): Genome sequencing to study the core and pangenomes of soil and plant-associated prokaryotes.</title>
        <authorList>
            <person name="Whitman W."/>
        </authorList>
    </citation>
    <scope>NUCLEOTIDE SEQUENCE</scope>
    <source>
        <strain evidence="1">USDA 406</strain>
    </source>
</reference>
<dbReference type="Proteomes" id="UP000673383">
    <property type="component" value="Unassembled WGS sequence"/>
</dbReference>
<evidence type="ECO:0000313" key="1">
    <source>
        <dbReference type="EMBL" id="MBP1290257.1"/>
    </source>
</evidence>
<sequence>MERFIRSLVINPVIEAWILEQMTRDAAALVQEREVRRRLLESSLKSVEVQLAELTGMRIRNLLTDQEYLLQRAALQKQCIRLQQKGAVRDVVGIWSGAISDIVKLSDYAARSIG</sequence>